<feature type="domain" description="UvrD-like helicase C-terminal" evidence="18">
    <location>
        <begin position="520"/>
        <end position="799"/>
    </location>
</feature>
<dbReference type="SUPFAM" id="SSF52980">
    <property type="entry name" value="Restriction endonuclease-like"/>
    <property type="match status" value="1"/>
</dbReference>
<feature type="compositionally biased region" description="Basic and acidic residues" evidence="16">
    <location>
        <begin position="978"/>
        <end position="993"/>
    </location>
</feature>
<dbReference type="GO" id="GO:0003677">
    <property type="term" value="F:DNA binding"/>
    <property type="evidence" value="ECO:0007669"/>
    <property type="project" value="UniProtKB-KW"/>
</dbReference>
<dbReference type="Pfam" id="PF00580">
    <property type="entry name" value="UvrD-helicase"/>
    <property type="match status" value="2"/>
</dbReference>
<evidence type="ECO:0000256" key="3">
    <source>
        <dbReference type="ARBA" id="ARBA00022763"/>
    </source>
</evidence>
<evidence type="ECO:0000256" key="1">
    <source>
        <dbReference type="ARBA" id="ARBA00022722"/>
    </source>
</evidence>
<evidence type="ECO:0000259" key="18">
    <source>
        <dbReference type="PROSITE" id="PS51217"/>
    </source>
</evidence>
<dbReference type="InterPro" id="IPR011604">
    <property type="entry name" value="PDDEXK-like_dom_sf"/>
</dbReference>
<comment type="catalytic activity">
    <reaction evidence="14">
        <text>ATP + H2O = ADP + phosphate + H(+)</text>
        <dbReference type="Rhea" id="RHEA:13065"/>
        <dbReference type="ChEBI" id="CHEBI:15377"/>
        <dbReference type="ChEBI" id="CHEBI:15378"/>
        <dbReference type="ChEBI" id="CHEBI:30616"/>
        <dbReference type="ChEBI" id="CHEBI:43474"/>
        <dbReference type="ChEBI" id="CHEBI:456216"/>
        <dbReference type="EC" id="5.6.2.4"/>
    </reaction>
</comment>
<dbReference type="SUPFAM" id="SSF52540">
    <property type="entry name" value="P-loop containing nucleoside triphosphate hydrolases"/>
    <property type="match status" value="1"/>
</dbReference>
<proteinExistence type="predicted"/>
<dbReference type="NCBIfam" id="TIGR02784">
    <property type="entry name" value="addA_alphas"/>
    <property type="match status" value="1"/>
</dbReference>
<keyword evidence="9" id="KW-0234">DNA repair</keyword>
<keyword evidence="6" id="KW-0269">Exonuclease</keyword>
<feature type="region of interest" description="Disordered" evidence="16">
    <location>
        <begin position="961"/>
        <end position="993"/>
    </location>
</feature>
<dbReference type="Gene3D" id="3.40.50.300">
    <property type="entry name" value="P-loop containing nucleotide triphosphate hydrolases"/>
    <property type="match status" value="4"/>
</dbReference>
<dbReference type="InterPro" id="IPR038726">
    <property type="entry name" value="PDDEXK_AddAB-type"/>
</dbReference>
<name>A0A418VIN7_RHOPL</name>
<dbReference type="PROSITE" id="PS51198">
    <property type="entry name" value="UVRD_HELICASE_ATP_BIND"/>
    <property type="match status" value="1"/>
</dbReference>
<dbReference type="InterPro" id="IPR014151">
    <property type="entry name" value="DNA_helicase_AddA"/>
</dbReference>
<comment type="catalytic activity">
    <reaction evidence="11">
        <text>Couples ATP hydrolysis with the unwinding of duplex DNA by translocating in the 3'-5' direction.</text>
        <dbReference type="EC" id="5.6.2.4"/>
    </reaction>
</comment>
<dbReference type="Pfam" id="PF13361">
    <property type="entry name" value="UvrD_C"/>
    <property type="match status" value="1"/>
</dbReference>
<sequence length="1166" mass="127829">MSRPRIIPDQARERQILASDPTASVFVSANAGSGKTHVLVQRVIRLLLDGVPPERILCITFTKAAAANMAERVFTTLGRWVTLDDDQLADAIRQTGIKSVGPSLLAQARKLFACALETPGGLKVQTIHALCTRLLQQFPFEANVPARFTVLDDRDQAELMQRASLAVLLQAAAAPGSAAGQALALAMTSAADITFREVVHEASMSRDRFLGWVAQAGGVDGAMAQLSTTLGVAPDDSCADVDRDIVDGPYLPRARWAGSAAVFEGGSKTDLDQAQRLRDALAASDTAQLEKYLELFFTKDAKLRKSFATKKIADPMPGFAEDLKREGERLEGLLERRRALLMRERTRALLVIAADVAGRIAREKQERGLLDYDDLIDKTLQMLDSGASSWVHFKLDRGVDHVLIDEAQDTSPKQWDIVAHLIAEFTAGEGARDGIKRTVFAVGDEKQSIFSFQGAVPKEFAERRDLLQRRFHGAGLSFEKVSFNYSFRSGATILHSVDHVFRDPEIYRSIHADTSYPLHQALNDAGPSLIDLWPLELPDEKQSIEGWRAPFDAVSETSPEVRLADKVRAEIAALIAEGTMTGPVGARRRLSYGDVLILVRRRGSAFDAVIQALKRGGIPVAGADRLKLTEHIAIIDLMNLADALLLPQDDLALAVALKSPLFGLDDDDLFRLAWRRNGSLRAALRDKAAGDAKLTTAQQRLDACATRALADTPFGFYAWLLGGDGARESGRARILRRLGPEANDALDEFLELALSFEQKQAPSLQGFMAWLRAADTEIKRDMEISRDEVRVMTVHGAKGLEAPVVFLVDTTSSPADTQRLNLIRLPAGNAQPGAPSAMVWAGRKANDPRIVEQARAAMIAETEDEYRRLLYVAMTRAADRLIVGGCMPGNRNDVRALSWYDLISKGLENSGLAMRTVPPPDGAVKRYCRPEDDVVETVAPIAAQDETKTIDLPVWLHKSAPARREPEPLLRPSDSDDADQRRLRRGESPEQRARALQRGTLVHRLLQSLPDLPTEARPGAAARFLARNAADWDAPERDALAARVLEVIGDPRFAAVFALGSRAEVPIVGRLQRHGEPVLVSGQIDRLVVTKTDVLIVDFKTNHAPPRSLADVPPAYLRQLALYRAVLARLYPQRTVRAALLWTEVPEIMELSAPALDAELTRLTAA</sequence>
<evidence type="ECO:0000256" key="9">
    <source>
        <dbReference type="ARBA" id="ARBA00023204"/>
    </source>
</evidence>
<dbReference type="InterPro" id="IPR027417">
    <property type="entry name" value="P-loop_NTPase"/>
</dbReference>
<evidence type="ECO:0000256" key="11">
    <source>
        <dbReference type="ARBA" id="ARBA00034617"/>
    </source>
</evidence>
<evidence type="ECO:0000259" key="17">
    <source>
        <dbReference type="PROSITE" id="PS51198"/>
    </source>
</evidence>
<evidence type="ECO:0000256" key="5">
    <source>
        <dbReference type="ARBA" id="ARBA00022806"/>
    </source>
</evidence>
<evidence type="ECO:0000256" key="15">
    <source>
        <dbReference type="PROSITE-ProRule" id="PRU00560"/>
    </source>
</evidence>
<evidence type="ECO:0000256" key="7">
    <source>
        <dbReference type="ARBA" id="ARBA00022840"/>
    </source>
</evidence>
<organism evidence="19 20">
    <name type="scientific">Rhodopseudomonas palustris</name>
    <dbReference type="NCBI Taxonomy" id="1076"/>
    <lineage>
        <taxon>Bacteria</taxon>
        <taxon>Pseudomonadati</taxon>
        <taxon>Pseudomonadota</taxon>
        <taxon>Alphaproteobacteria</taxon>
        <taxon>Hyphomicrobiales</taxon>
        <taxon>Nitrobacteraceae</taxon>
        <taxon>Rhodopseudomonas</taxon>
    </lineage>
</organism>
<dbReference type="OrthoDB" id="9810135at2"/>
<keyword evidence="3" id="KW-0227">DNA damage</keyword>
<feature type="binding site" evidence="15">
    <location>
        <begin position="29"/>
        <end position="36"/>
    </location>
    <ligand>
        <name>ATP</name>
        <dbReference type="ChEBI" id="CHEBI:30616"/>
    </ligand>
</feature>
<keyword evidence="10" id="KW-0413">Isomerase</keyword>
<dbReference type="GO" id="GO:0005829">
    <property type="term" value="C:cytosol"/>
    <property type="evidence" value="ECO:0007669"/>
    <property type="project" value="TreeGrafter"/>
</dbReference>
<evidence type="ECO:0000256" key="16">
    <source>
        <dbReference type="SAM" id="MobiDB-lite"/>
    </source>
</evidence>
<evidence type="ECO:0000256" key="6">
    <source>
        <dbReference type="ARBA" id="ARBA00022839"/>
    </source>
</evidence>
<dbReference type="InterPro" id="IPR000212">
    <property type="entry name" value="DNA_helicase_UvrD/REP"/>
</dbReference>
<evidence type="ECO:0000256" key="8">
    <source>
        <dbReference type="ARBA" id="ARBA00023125"/>
    </source>
</evidence>
<dbReference type="PANTHER" id="PTHR11070:SF2">
    <property type="entry name" value="ATP-DEPENDENT DNA HELICASE SRS2"/>
    <property type="match status" value="1"/>
</dbReference>
<dbReference type="GO" id="GO:0004527">
    <property type="term" value="F:exonuclease activity"/>
    <property type="evidence" value="ECO:0007669"/>
    <property type="project" value="UniProtKB-KW"/>
</dbReference>
<dbReference type="AlphaFoldDB" id="A0A418VIN7"/>
<evidence type="ECO:0000256" key="13">
    <source>
        <dbReference type="ARBA" id="ARBA00034923"/>
    </source>
</evidence>
<dbReference type="EC" id="5.6.2.4" evidence="12"/>
<dbReference type="Proteomes" id="UP000285523">
    <property type="component" value="Unassembled WGS sequence"/>
</dbReference>
<evidence type="ECO:0000256" key="10">
    <source>
        <dbReference type="ARBA" id="ARBA00023235"/>
    </source>
</evidence>
<dbReference type="RefSeq" id="WP_119855957.1">
    <property type="nucleotide sequence ID" value="NZ_QYYD01000006.1"/>
</dbReference>
<dbReference type="InterPro" id="IPR011335">
    <property type="entry name" value="Restrct_endonuc-II-like"/>
</dbReference>
<dbReference type="GO" id="GO:0033202">
    <property type="term" value="C:DNA helicase complex"/>
    <property type="evidence" value="ECO:0007669"/>
    <property type="project" value="TreeGrafter"/>
</dbReference>
<dbReference type="GO" id="GO:0000725">
    <property type="term" value="P:recombinational repair"/>
    <property type="evidence" value="ECO:0007669"/>
    <property type="project" value="TreeGrafter"/>
</dbReference>
<dbReference type="EMBL" id="QYYD01000006">
    <property type="protein sequence ID" value="RJF76030.1"/>
    <property type="molecule type" value="Genomic_DNA"/>
</dbReference>
<keyword evidence="4 15" id="KW-0378">Hydrolase</keyword>
<dbReference type="GO" id="GO:0005524">
    <property type="term" value="F:ATP binding"/>
    <property type="evidence" value="ECO:0007669"/>
    <property type="project" value="UniProtKB-UniRule"/>
</dbReference>
<dbReference type="InterPro" id="IPR014017">
    <property type="entry name" value="DNA_helicase_UvrD-like_C"/>
</dbReference>
<evidence type="ECO:0000313" key="20">
    <source>
        <dbReference type="Proteomes" id="UP000285523"/>
    </source>
</evidence>
<protein>
    <recommendedName>
        <fullName evidence="12">DNA 3'-5' helicase</fullName>
        <ecNumber evidence="12">5.6.2.4</ecNumber>
    </recommendedName>
    <alternativeName>
        <fullName evidence="13">DNA 3'-5' helicase II</fullName>
    </alternativeName>
</protein>
<keyword evidence="2 15" id="KW-0547">Nucleotide-binding</keyword>
<gene>
    <name evidence="19" type="primary">addA</name>
    <name evidence="19" type="ORF">D4Q52_07660</name>
</gene>
<comment type="caution">
    <text evidence="19">The sequence shown here is derived from an EMBL/GenBank/DDBJ whole genome shotgun (WGS) entry which is preliminary data.</text>
</comment>
<dbReference type="PANTHER" id="PTHR11070">
    <property type="entry name" value="UVRD / RECB / PCRA DNA HELICASE FAMILY MEMBER"/>
    <property type="match status" value="1"/>
</dbReference>
<accession>A0A418VIN7</accession>
<dbReference type="Pfam" id="PF12705">
    <property type="entry name" value="PDDEXK_1"/>
    <property type="match status" value="1"/>
</dbReference>
<dbReference type="Gene3D" id="3.90.320.10">
    <property type="match status" value="1"/>
</dbReference>
<evidence type="ECO:0000313" key="19">
    <source>
        <dbReference type="EMBL" id="RJF76030.1"/>
    </source>
</evidence>
<reference evidence="19 20" key="1">
    <citation type="submission" date="2018-09" db="EMBL/GenBank/DDBJ databases">
        <title>Draft genome sequence of Rhodopseudomonas palustris 2.1.18.</title>
        <authorList>
            <person name="Robertson S.L."/>
            <person name="Meyer T.E."/>
            <person name="Kyndt J.A."/>
        </authorList>
    </citation>
    <scope>NUCLEOTIDE SEQUENCE [LARGE SCALE GENOMIC DNA]</scope>
    <source>
        <strain evidence="19 20">2.1.18</strain>
    </source>
</reference>
<keyword evidence="8" id="KW-0238">DNA-binding</keyword>
<dbReference type="PROSITE" id="PS51217">
    <property type="entry name" value="UVRD_HELICASE_CTER"/>
    <property type="match status" value="1"/>
</dbReference>
<keyword evidence="7 15" id="KW-0067">ATP-binding</keyword>
<keyword evidence="5 15" id="KW-0347">Helicase</keyword>
<evidence type="ECO:0000256" key="14">
    <source>
        <dbReference type="ARBA" id="ARBA00048988"/>
    </source>
</evidence>
<keyword evidence="1" id="KW-0540">Nuclease</keyword>
<dbReference type="GO" id="GO:0043138">
    <property type="term" value="F:3'-5' DNA helicase activity"/>
    <property type="evidence" value="ECO:0007669"/>
    <property type="project" value="UniProtKB-EC"/>
</dbReference>
<feature type="domain" description="UvrD-like helicase ATP-binding" evidence="17">
    <location>
        <begin position="8"/>
        <end position="490"/>
    </location>
</feature>
<evidence type="ECO:0000256" key="12">
    <source>
        <dbReference type="ARBA" id="ARBA00034808"/>
    </source>
</evidence>
<dbReference type="InterPro" id="IPR014016">
    <property type="entry name" value="UvrD-like_ATP-bd"/>
</dbReference>
<evidence type="ECO:0000256" key="2">
    <source>
        <dbReference type="ARBA" id="ARBA00022741"/>
    </source>
</evidence>
<evidence type="ECO:0000256" key="4">
    <source>
        <dbReference type="ARBA" id="ARBA00022801"/>
    </source>
</evidence>